<keyword evidence="6 8" id="KW-0808">Transferase</keyword>
<dbReference type="PANTHER" id="PTHR43542">
    <property type="entry name" value="METHYLTRANSFERASE"/>
    <property type="match status" value="1"/>
</dbReference>
<keyword evidence="8" id="KW-0949">S-adenosyl-L-methionine</keyword>
<dbReference type="AlphaFoldDB" id="A0A6M2BUC8"/>
<dbReference type="Pfam" id="PF03602">
    <property type="entry name" value="Cons_hypoth95"/>
    <property type="match status" value="1"/>
</dbReference>
<proteinExistence type="inferred from homology"/>
<dbReference type="CDD" id="cd02440">
    <property type="entry name" value="AdoMet_MTases"/>
    <property type="match status" value="1"/>
</dbReference>
<evidence type="ECO:0000256" key="8">
    <source>
        <dbReference type="PIRNR" id="PIRNR004553"/>
    </source>
</evidence>
<comment type="function">
    <text evidence="1 8">Specifically methylates the guanine in position 966 of 16S rRNA in the assembled 30S particle.</text>
</comment>
<dbReference type="InterPro" id="IPR002052">
    <property type="entry name" value="DNA_methylase_N6_adenine_CS"/>
</dbReference>
<keyword evidence="5 8" id="KW-0489">Methyltransferase</keyword>
<dbReference type="GO" id="GO:0052913">
    <property type="term" value="F:16S rRNA (guanine(966)-N(2))-methyltransferase activity"/>
    <property type="evidence" value="ECO:0007669"/>
    <property type="project" value="UniProtKB-EC"/>
</dbReference>
<evidence type="ECO:0000256" key="3">
    <source>
        <dbReference type="ARBA" id="ARBA00012141"/>
    </source>
</evidence>
<dbReference type="EC" id="2.1.1.171" evidence="3 8"/>
<evidence type="ECO:0000256" key="6">
    <source>
        <dbReference type="ARBA" id="ARBA00022679"/>
    </source>
</evidence>
<accession>A0A6M2BUC8</accession>
<dbReference type="PIRSF" id="PIRSF004553">
    <property type="entry name" value="CHP00095"/>
    <property type="match status" value="1"/>
</dbReference>
<comment type="similarity">
    <text evidence="2 8">Belongs to the methyltransferase superfamily. RsmD family.</text>
</comment>
<dbReference type="EMBL" id="JAAMOW010000007">
    <property type="protein sequence ID" value="NGY05960.1"/>
    <property type="molecule type" value="Genomic_DNA"/>
</dbReference>
<name>A0A6M2BUC8_9GAMM</name>
<evidence type="ECO:0000313" key="10">
    <source>
        <dbReference type="Proteomes" id="UP000472676"/>
    </source>
</evidence>
<keyword evidence="10" id="KW-1185">Reference proteome</keyword>
<dbReference type="PANTHER" id="PTHR43542:SF1">
    <property type="entry name" value="METHYLTRANSFERASE"/>
    <property type="match status" value="1"/>
</dbReference>
<sequence length="190" mass="21343">MKRRGEGKLRVIGGEWRSRVIEFDAANGVRPTPDRVRQTLFDWLAPRIDGARCLDLFAGSGALGIEALSRGAASCCFVEDGHRQATAIRTALSLFKAQHAEVMELDALYYLAQTWHRFDIVFLDPPYDKGLLERVLPELPKALAPYNRIYLEWSPGKPPALPERFELLREKKAGQVCSALATYHHPAEKA</sequence>
<dbReference type="InterPro" id="IPR029063">
    <property type="entry name" value="SAM-dependent_MTases_sf"/>
</dbReference>
<dbReference type="GO" id="GO:0003676">
    <property type="term" value="F:nucleic acid binding"/>
    <property type="evidence" value="ECO:0007669"/>
    <property type="project" value="InterPro"/>
</dbReference>
<evidence type="ECO:0000256" key="4">
    <source>
        <dbReference type="ARBA" id="ARBA00013682"/>
    </source>
</evidence>
<reference evidence="9 10" key="1">
    <citation type="journal article" date="2014" name="Int. J. Syst. Evol. Microbiol.">
        <title>Solimonas terrae sp. nov., isolated from soil.</title>
        <authorList>
            <person name="Kim S.J."/>
            <person name="Moon J.Y."/>
            <person name="Weon H.Y."/>
            <person name="Ahn J.H."/>
            <person name="Chen W.M."/>
            <person name="Kwon S.W."/>
        </authorList>
    </citation>
    <scope>NUCLEOTIDE SEQUENCE [LARGE SCALE GENOMIC DNA]</scope>
    <source>
        <strain evidence="9 10">KIS83-12</strain>
    </source>
</reference>
<dbReference type="SUPFAM" id="SSF53335">
    <property type="entry name" value="S-adenosyl-L-methionine-dependent methyltransferases"/>
    <property type="match status" value="1"/>
</dbReference>
<evidence type="ECO:0000313" key="9">
    <source>
        <dbReference type="EMBL" id="NGY05960.1"/>
    </source>
</evidence>
<evidence type="ECO:0000256" key="2">
    <source>
        <dbReference type="ARBA" id="ARBA00005269"/>
    </source>
</evidence>
<organism evidence="9 10">
    <name type="scientific">Solimonas terrae</name>
    <dbReference type="NCBI Taxonomy" id="1396819"/>
    <lineage>
        <taxon>Bacteria</taxon>
        <taxon>Pseudomonadati</taxon>
        <taxon>Pseudomonadota</taxon>
        <taxon>Gammaproteobacteria</taxon>
        <taxon>Nevskiales</taxon>
        <taxon>Nevskiaceae</taxon>
        <taxon>Solimonas</taxon>
    </lineage>
</organism>
<comment type="catalytic activity">
    <reaction evidence="7 8">
        <text>guanosine(966) in 16S rRNA + S-adenosyl-L-methionine = N(2)-methylguanosine(966) in 16S rRNA + S-adenosyl-L-homocysteine + H(+)</text>
        <dbReference type="Rhea" id="RHEA:23548"/>
        <dbReference type="Rhea" id="RHEA-COMP:10211"/>
        <dbReference type="Rhea" id="RHEA-COMP:10212"/>
        <dbReference type="ChEBI" id="CHEBI:15378"/>
        <dbReference type="ChEBI" id="CHEBI:57856"/>
        <dbReference type="ChEBI" id="CHEBI:59789"/>
        <dbReference type="ChEBI" id="CHEBI:74269"/>
        <dbReference type="ChEBI" id="CHEBI:74481"/>
        <dbReference type="EC" id="2.1.1.171"/>
    </reaction>
</comment>
<evidence type="ECO:0000256" key="7">
    <source>
        <dbReference type="ARBA" id="ARBA00048326"/>
    </source>
</evidence>
<dbReference type="PROSITE" id="PS00092">
    <property type="entry name" value="N6_MTASE"/>
    <property type="match status" value="1"/>
</dbReference>
<evidence type="ECO:0000256" key="1">
    <source>
        <dbReference type="ARBA" id="ARBA00002649"/>
    </source>
</evidence>
<gene>
    <name evidence="9" type="primary">rsmD</name>
    <name evidence="9" type="ORF">G7Y85_14390</name>
</gene>
<keyword evidence="8" id="KW-0698">rRNA processing</keyword>
<dbReference type="Proteomes" id="UP000472676">
    <property type="component" value="Unassembled WGS sequence"/>
</dbReference>
<dbReference type="InterPro" id="IPR004398">
    <property type="entry name" value="RNA_MeTrfase_RsmD"/>
</dbReference>
<dbReference type="NCBIfam" id="TIGR00095">
    <property type="entry name" value="16S rRNA (guanine(966)-N(2))-methyltransferase RsmD"/>
    <property type="match status" value="1"/>
</dbReference>
<protein>
    <recommendedName>
        <fullName evidence="4 8">Ribosomal RNA small subunit methyltransferase D</fullName>
        <ecNumber evidence="3 8">2.1.1.171</ecNumber>
    </recommendedName>
</protein>
<evidence type="ECO:0000256" key="5">
    <source>
        <dbReference type="ARBA" id="ARBA00022603"/>
    </source>
</evidence>
<comment type="caution">
    <text evidence="9">The sequence shown here is derived from an EMBL/GenBank/DDBJ whole genome shotgun (WGS) entry which is preliminary data.</text>
</comment>
<dbReference type="Gene3D" id="3.40.50.150">
    <property type="entry name" value="Vaccinia Virus protein VP39"/>
    <property type="match status" value="1"/>
</dbReference>
<dbReference type="RefSeq" id="WP_166258494.1">
    <property type="nucleotide sequence ID" value="NZ_JAAMOW010000007.1"/>
</dbReference>